<dbReference type="PANTHER" id="PTHR43085">
    <property type="entry name" value="HEXOKINASE FAMILY MEMBER"/>
    <property type="match status" value="1"/>
</dbReference>
<dbReference type="Pfam" id="PF09863">
    <property type="entry name" value="DUF2090"/>
    <property type="match status" value="1"/>
</dbReference>
<dbReference type="Gene3D" id="3.20.20.70">
    <property type="entry name" value="Aldolase class I"/>
    <property type="match status" value="1"/>
</dbReference>
<dbReference type="Gene3D" id="2.20.150.10">
    <property type="entry name" value="putative 5-dehydro-2- deoxygluconokinase"/>
    <property type="match status" value="1"/>
</dbReference>
<dbReference type="CDD" id="cd01166">
    <property type="entry name" value="KdgK"/>
    <property type="match status" value="1"/>
</dbReference>
<keyword evidence="2 9" id="KW-0808">Transferase</keyword>
<dbReference type="Pfam" id="PF00294">
    <property type="entry name" value="PfkB"/>
    <property type="match status" value="1"/>
</dbReference>
<gene>
    <name evidence="9" type="primary">iolC</name>
    <name evidence="9" type="ORF">FCV50_17555</name>
</gene>
<evidence type="ECO:0000256" key="3">
    <source>
        <dbReference type="ARBA" id="ARBA00022741"/>
    </source>
</evidence>
<sequence>MQFEEKKLDLICLGRVAVDLYGQQIGSRLESMGSFSKYLGGSSGNVAYGTARLGLKSSMLARVGDEHMGRFVREELQSVGVDTRHLITDRDRLTALVLLGIKDEETFPLIFYRDNCADMALSVDDISESYIASARCLAITGTHLSNPQTRDAVLLALKYASKHGVKTALDIDYRPVLWGLTSLGDGETRYIDSAEVTHQLQKVLPLFDLIVGTEEEFHIAGGSTNIVVALKSVRSVCQAELVCKRGALGSSAFSGDVPDSLDEGITVEGVKVDVLNVLGAGDAFMSGLLRGYLNDEGWEKACAYANACGALVVSRHGCAPAMPTKEELDNYLARAQDVLRPDQDSQLNHLHRVTTRQTQWDELCVLAFDHRSQFEQMAKDAGAAFDRISILKQLIYKASLAVSQEESLAGKFGLLCDGNFGQQVLNVATGTGTWIGRPIEEPGSRPLQLEHGDIGSQLRTWPLEHVVKCLVFCHPDDDIALRLSQEKTVKEVYDACCQSGHELLLEVILPKGMTLGDKQYLTLMNQFYSIGVKPDWWKLPPLSELSWKQVELLIQDNDPHCRGILILGLDAPLDEVQAGFNAAANCPLVKGFAVGRTIFGLPSSLWLANDINDEELTSQIKSNYSILVRAWQQRNVSTSCQPSSQSRLKPEAAPSFISN</sequence>
<organism evidence="9 10">
    <name type="scientific">Vibrio kanaloae</name>
    <dbReference type="NCBI Taxonomy" id="170673"/>
    <lineage>
        <taxon>Bacteria</taxon>
        <taxon>Pseudomonadati</taxon>
        <taxon>Pseudomonadota</taxon>
        <taxon>Gammaproteobacteria</taxon>
        <taxon>Vibrionales</taxon>
        <taxon>Vibrionaceae</taxon>
        <taxon>Vibrio</taxon>
    </lineage>
</organism>
<evidence type="ECO:0000256" key="1">
    <source>
        <dbReference type="ARBA" id="ARBA00010688"/>
    </source>
</evidence>
<dbReference type="SUPFAM" id="SSF53613">
    <property type="entry name" value="Ribokinase-like"/>
    <property type="match status" value="1"/>
</dbReference>
<dbReference type="InterPro" id="IPR030830">
    <property type="entry name" value="Myo_inos_IolC"/>
</dbReference>
<evidence type="ECO:0000313" key="10">
    <source>
        <dbReference type="Proteomes" id="UP000307574"/>
    </source>
</evidence>
<comment type="caution">
    <text evidence="9">The sequence shown here is derived from an EMBL/GenBank/DDBJ whole genome shotgun (WGS) entry which is preliminary data.</text>
</comment>
<dbReference type="InterPro" id="IPR011611">
    <property type="entry name" value="PfkB_dom"/>
</dbReference>
<evidence type="ECO:0000256" key="5">
    <source>
        <dbReference type="ARBA" id="ARBA00022840"/>
    </source>
</evidence>
<evidence type="ECO:0000259" key="7">
    <source>
        <dbReference type="Pfam" id="PF00294"/>
    </source>
</evidence>
<evidence type="ECO:0000313" key="9">
    <source>
        <dbReference type="EMBL" id="TKF28987.1"/>
    </source>
</evidence>
<protein>
    <submittedName>
        <fullName evidence="9">5-dehydro-2-deoxygluconokinase</fullName>
        <ecNumber evidence="9">2.7.1.92</ecNumber>
    </submittedName>
</protein>
<keyword evidence="3" id="KW-0547">Nucleotide-binding</keyword>
<reference evidence="9 10" key="1">
    <citation type="submission" date="2019-04" db="EMBL/GenBank/DDBJ databases">
        <title>A reverse ecology approach based on a biological definition of microbial populations.</title>
        <authorList>
            <person name="Arevalo P."/>
            <person name="Vaninsberghe D."/>
            <person name="Elsherbini J."/>
            <person name="Gore J."/>
            <person name="Polz M."/>
        </authorList>
    </citation>
    <scope>NUCLEOTIDE SEQUENCE [LARGE SCALE GENOMIC DNA]</scope>
    <source>
        <strain evidence="9 10">10N.261.46.F4</strain>
    </source>
</reference>
<keyword evidence="4 9" id="KW-0418">Kinase</keyword>
<dbReference type="EMBL" id="SYUV01000062">
    <property type="protein sequence ID" value="TKF28987.1"/>
    <property type="molecule type" value="Genomic_DNA"/>
</dbReference>
<dbReference type="InterPro" id="IPR023314">
    <property type="entry name" value="Myo_inos_IolC-like_sf"/>
</dbReference>
<dbReference type="AlphaFoldDB" id="A0A4U1Z9M3"/>
<dbReference type="GO" id="GO:0005524">
    <property type="term" value="F:ATP binding"/>
    <property type="evidence" value="ECO:0007669"/>
    <property type="project" value="UniProtKB-KW"/>
</dbReference>
<comment type="similarity">
    <text evidence="1">Belongs to the carbohydrate kinase PfkB family.</text>
</comment>
<evidence type="ECO:0000259" key="8">
    <source>
        <dbReference type="Pfam" id="PF09863"/>
    </source>
</evidence>
<dbReference type="InterPro" id="IPR050306">
    <property type="entry name" value="PfkB_Carbo_kinase"/>
</dbReference>
<dbReference type="Gene3D" id="3.40.1190.20">
    <property type="match status" value="1"/>
</dbReference>
<dbReference type="InterPro" id="IPR013785">
    <property type="entry name" value="Aldolase_TIM"/>
</dbReference>
<feature type="domain" description="DUF2090" evidence="8">
    <location>
        <begin position="327"/>
        <end position="634"/>
    </location>
</feature>
<dbReference type="InterPro" id="IPR002173">
    <property type="entry name" value="Carboh/pur_kinase_PfkB_CS"/>
</dbReference>
<dbReference type="NCBIfam" id="TIGR04382">
    <property type="entry name" value="myo_inos_iolC_N"/>
    <property type="match status" value="1"/>
</dbReference>
<evidence type="ECO:0000256" key="4">
    <source>
        <dbReference type="ARBA" id="ARBA00022777"/>
    </source>
</evidence>
<evidence type="ECO:0000256" key="2">
    <source>
        <dbReference type="ARBA" id="ARBA00022679"/>
    </source>
</evidence>
<proteinExistence type="inferred from homology"/>
<dbReference type="Proteomes" id="UP000307574">
    <property type="component" value="Unassembled WGS sequence"/>
</dbReference>
<dbReference type="InterPro" id="IPR018659">
    <property type="entry name" value="DUF2090"/>
</dbReference>
<accession>A0A4U1Z9M3</accession>
<dbReference type="GO" id="GO:0047590">
    <property type="term" value="F:5-dehydro-2-deoxygluconokinase activity"/>
    <property type="evidence" value="ECO:0007669"/>
    <property type="project" value="UniProtKB-EC"/>
</dbReference>
<dbReference type="PANTHER" id="PTHR43085:SF49">
    <property type="entry name" value="5-DEHYDRO-2-DEOXYGLUCONOKINASE"/>
    <property type="match status" value="1"/>
</dbReference>
<dbReference type="InterPro" id="IPR029056">
    <property type="entry name" value="Ribokinase-like"/>
</dbReference>
<evidence type="ECO:0000256" key="6">
    <source>
        <dbReference type="SAM" id="MobiDB-lite"/>
    </source>
</evidence>
<feature type="domain" description="Carbohydrate kinase PfkB" evidence="7">
    <location>
        <begin position="9"/>
        <end position="324"/>
    </location>
</feature>
<keyword evidence="5" id="KW-0067">ATP-binding</keyword>
<name>A0A4U1Z9M3_9VIBR</name>
<feature type="region of interest" description="Disordered" evidence="6">
    <location>
        <begin position="640"/>
        <end position="659"/>
    </location>
</feature>
<dbReference type="EC" id="2.7.1.92" evidence="9"/>
<dbReference type="PROSITE" id="PS00584">
    <property type="entry name" value="PFKB_KINASES_2"/>
    <property type="match status" value="1"/>
</dbReference>
<dbReference type="RefSeq" id="WP_136980958.1">
    <property type="nucleotide sequence ID" value="NZ_SYUV01000062.1"/>
</dbReference>